<organism evidence="1 2">
    <name type="scientific">Aquimarina litoralis</name>
    <dbReference type="NCBI Taxonomy" id="584605"/>
    <lineage>
        <taxon>Bacteria</taxon>
        <taxon>Pseudomonadati</taxon>
        <taxon>Bacteroidota</taxon>
        <taxon>Flavobacteriia</taxon>
        <taxon>Flavobacteriales</taxon>
        <taxon>Flavobacteriaceae</taxon>
        <taxon>Aquimarina</taxon>
    </lineage>
</organism>
<accession>A0ABP3U040</accession>
<sequence>MTKAMKMVKKAANLSAVDPGQNNTLKQNAKLQNPKAKNKIDTPILCFLILL</sequence>
<evidence type="ECO:0000313" key="1">
    <source>
        <dbReference type="EMBL" id="GAA0719536.1"/>
    </source>
</evidence>
<proteinExistence type="predicted"/>
<name>A0ABP3U040_9FLAO</name>
<keyword evidence="2" id="KW-1185">Reference proteome</keyword>
<protein>
    <submittedName>
        <fullName evidence="1">Uncharacterized protein</fullName>
    </submittedName>
</protein>
<reference evidence="2" key="1">
    <citation type="journal article" date="2019" name="Int. J. Syst. Evol. Microbiol.">
        <title>The Global Catalogue of Microorganisms (GCM) 10K type strain sequencing project: providing services to taxonomists for standard genome sequencing and annotation.</title>
        <authorList>
            <consortium name="The Broad Institute Genomics Platform"/>
            <consortium name="The Broad Institute Genome Sequencing Center for Infectious Disease"/>
            <person name="Wu L."/>
            <person name="Ma J."/>
        </authorList>
    </citation>
    <scope>NUCLEOTIDE SEQUENCE [LARGE SCALE GENOMIC DNA]</scope>
    <source>
        <strain evidence="2">JCM 15974</strain>
    </source>
</reference>
<dbReference type="Proteomes" id="UP001501758">
    <property type="component" value="Unassembled WGS sequence"/>
</dbReference>
<gene>
    <name evidence="1" type="ORF">GCM10009430_18720</name>
</gene>
<comment type="caution">
    <text evidence="1">The sequence shown here is derived from an EMBL/GenBank/DDBJ whole genome shotgun (WGS) entry which is preliminary data.</text>
</comment>
<dbReference type="EMBL" id="BAAAGE010000002">
    <property type="protein sequence ID" value="GAA0719536.1"/>
    <property type="molecule type" value="Genomic_DNA"/>
</dbReference>
<evidence type="ECO:0000313" key="2">
    <source>
        <dbReference type="Proteomes" id="UP001501758"/>
    </source>
</evidence>